<dbReference type="InterPro" id="IPR013087">
    <property type="entry name" value="Znf_C2H2_type"/>
</dbReference>
<evidence type="ECO:0000256" key="3">
    <source>
        <dbReference type="ARBA" id="ARBA00022771"/>
    </source>
</evidence>
<dbReference type="PANTHER" id="PTHR24379">
    <property type="entry name" value="KRAB AND ZINC FINGER DOMAIN-CONTAINING"/>
    <property type="match status" value="1"/>
</dbReference>
<gene>
    <name evidence="7" type="ORF">ElyMa_001018800</name>
</gene>
<dbReference type="PROSITE" id="PS00028">
    <property type="entry name" value="ZINC_FINGER_C2H2_1"/>
    <property type="match status" value="2"/>
</dbReference>
<dbReference type="Gene3D" id="3.30.160.60">
    <property type="entry name" value="Classic Zinc Finger"/>
    <property type="match status" value="1"/>
</dbReference>
<comment type="caution">
    <text evidence="7">The sequence shown here is derived from an EMBL/GenBank/DDBJ whole genome shotgun (WGS) entry which is preliminary data.</text>
</comment>
<dbReference type="EMBL" id="BMAT01002063">
    <property type="protein sequence ID" value="GFR98401.1"/>
    <property type="molecule type" value="Genomic_DNA"/>
</dbReference>
<evidence type="ECO:0000259" key="6">
    <source>
        <dbReference type="PROSITE" id="PS50157"/>
    </source>
</evidence>
<organism evidence="7 8">
    <name type="scientific">Elysia marginata</name>
    <dbReference type="NCBI Taxonomy" id="1093978"/>
    <lineage>
        <taxon>Eukaryota</taxon>
        <taxon>Metazoa</taxon>
        <taxon>Spiralia</taxon>
        <taxon>Lophotrochozoa</taxon>
        <taxon>Mollusca</taxon>
        <taxon>Gastropoda</taxon>
        <taxon>Heterobranchia</taxon>
        <taxon>Euthyneura</taxon>
        <taxon>Panpulmonata</taxon>
        <taxon>Sacoglossa</taxon>
        <taxon>Placobranchoidea</taxon>
        <taxon>Plakobranchidae</taxon>
        <taxon>Elysia</taxon>
    </lineage>
</organism>
<name>A0AAV4HMI2_9GAST</name>
<keyword evidence="4" id="KW-0862">Zinc</keyword>
<reference evidence="7 8" key="1">
    <citation type="journal article" date="2021" name="Elife">
        <title>Chloroplast acquisition without the gene transfer in kleptoplastic sea slugs, Plakobranchus ocellatus.</title>
        <authorList>
            <person name="Maeda T."/>
            <person name="Takahashi S."/>
            <person name="Yoshida T."/>
            <person name="Shimamura S."/>
            <person name="Takaki Y."/>
            <person name="Nagai Y."/>
            <person name="Toyoda A."/>
            <person name="Suzuki Y."/>
            <person name="Arimoto A."/>
            <person name="Ishii H."/>
            <person name="Satoh N."/>
            <person name="Nishiyama T."/>
            <person name="Hasebe M."/>
            <person name="Maruyama T."/>
            <person name="Minagawa J."/>
            <person name="Obokata J."/>
            <person name="Shigenobu S."/>
        </authorList>
    </citation>
    <scope>NUCLEOTIDE SEQUENCE [LARGE SCALE GENOMIC DNA]</scope>
</reference>
<keyword evidence="8" id="KW-1185">Reference proteome</keyword>
<keyword evidence="1" id="KW-0479">Metal-binding</keyword>
<accession>A0AAV4HMI2</accession>
<evidence type="ECO:0000256" key="2">
    <source>
        <dbReference type="ARBA" id="ARBA00022737"/>
    </source>
</evidence>
<evidence type="ECO:0000313" key="7">
    <source>
        <dbReference type="EMBL" id="GFR98401.1"/>
    </source>
</evidence>
<evidence type="ECO:0000313" key="8">
    <source>
        <dbReference type="Proteomes" id="UP000762676"/>
    </source>
</evidence>
<feature type="domain" description="C2H2-type" evidence="6">
    <location>
        <begin position="112"/>
        <end position="135"/>
    </location>
</feature>
<dbReference type="PANTHER" id="PTHR24379:SF121">
    <property type="entry name" value="C2H2-TYPE DOMAIN-CONTAINING PROTEIN"/>
    <property type="match status" value="1"/>
</dbReference>
<protein>
    <submittedName>
        <fullName evidence="7">Zinc finger protein 1</fullName>
    </submittedName>
</protein>
<dbReference type="AlphaFoldDB" id="A0AAV4HMI2"/>
<keyword evidence="2" id="KW-0677">Repeat</keyword>
<dbReference type="PROSITE" id="PS50157">
    <property type="entry name" value="ZINC_FINGER_C2H2_2"/>
    <property type="match status" value="2"/>
</dbReference>
<keyword evidence="3 5" id="KW-0863">Zinc-finger</keyword>
<dbReference type="SMART" id="SM00355">
    <property type="entry name" value="ZnF_C2H2"/>
    <property type="match status" value="3"/>
</dbReference>
<dbReference type="SUPFAM" id="SSF57667">
    <property type="entry name" value="beta-beta-alpha zinc fingers"/>
    <property type="match status" value="1"/>
</dbReference>
<dbReference type="GO" id="GO:0008270">
    <property type="term" value="F:zinc ion binding"/>
    <property type="evidence" value="ECO:0007669"/>
    <property type="project" value="UniProtKB-KW"/>
</dbReference>
<sequence length="171" mass="18533">MYQHRGFVGGKGRQLQSSEAYGATTSTDTVSHSQWGLLSSSSGNISGNSQLTENAMQGVQVASSMISPQQPYSYNAAPGDSNKPFACHICGSGFLTRTGFILHMKSHEGRKFICCLCDAKFFQKAHLKGHLKKIHKMAQCATCLELFSLGNSYNQHVLHCPAVPGAMKFSL</sequence>
<feature type="domain" description="C2H2-type" evidence="6">
    <location>
        <begin position="85"/>
        <end position="112"/>
    </location>
</feature>
<evidence type="ECO:0000256" key="1">
    <source>
        <dbReference type="ARBA" id="ARBA00022723"/>
    </source>
</evidence>
<dbReference type="InterPro" id="IPR036236">
    <property type="entry name" value="Znf_C2H2_sf"/>
</dbReference>
<proteinExistence type="predicted"/>
<evidence type="ECO:0000256" key="5">
    <source>
        <dbReference type="PROSITE-ProRule" id="PRU00042"/>
    </source>
</evidence>
<evidence type="ECO:0000256" key="4">
    <source>
        <dbReference type="ARBA" id="ARBA00022833"/>
    </source>
</evidence>
<dbReference type="Proteomes" id="UP000762676">
    <property type="component" value="Unassembled WGS sequence"/>
</dbReference>